<accession>A0AB74UGS8</accession>
<name>A0AB74UGS8_9VIRU</name>
<evidence type="ECO:0000256" key="1">
    <source>
        <dbReference type="SAM" id="MobiDB-lite"/>
    </source>
</evidence>
<evidence type="ECO:0000313" key="2">
    <source>
        <dbReference type="EMBL" id="XHV10649.1"/>
    </source>
</evidence>
<feature type="compositionally biased region" description="Basic residues" evidence="1">
    <location>
        <begin position="111"/>
        <end position="125"/>
    </location>
</feature>
<sequence length="125" mass="15258">MQRLRRRRRLKKVRAIWKARIAQQQFRQRMFKTIDKLPRAYRDLINEYDYDAFVRLYKMADGDMKSLRRLLEYSRAHDQEEFERSDHSGRASGADPGERVPKRTADAQPRQKARYRHRQRSRVHG</sequence>
<organism evidence="2">
    <name type="scientific">Caulobacter phage BL57</name>
    <dbReference type="NCBI Taxonomy" id="3348355"/>
    <lineage>
        <taxon>Viruses</taxon>
    </lineage>
</organism>
<feature type="compositionally biased region" description="Basic and acidic residues" evidence="1">
    <location>
        <begin position="96"/>
        <end position="105"/>
    </location>
</feature>
<reference evidence="2" key="1">
    <citation type="submission" date="2024-10" db="EMBL/GenBank/DDBJ databases">
        <title>Genetic diversity among independent isolates of the Dolichocephalovirinae subfamily.</title>
        <authorList>
            <person name="Ely B."/>
            <person name="Thomas Q."/>
            <person name="Mohammadi T."/>
        </authorList>
    </citation>
    <scope>NUCLEOTIDE SEQUENCE</scope>
</reference>
<protein>
    <submittedName>
        <fullName evidence="2">Uncharacterized protein</fullName>
    </submittedName>
</protein>
<gene>
    <name evidence="2" type="ORF">BL57_177c</name>
</gene>
<proteinExistence type="predicted"/>
<dbReference type="EMBL" id="PQ287320">
    <property type="protein sequence ID" value="XHV10649.1"/>
    <property type="molecule type" value="Genomic_DNA"/>
</dbReference>
<feature type="region of interest" description="Disordered" evidence="1">
    <location>
        <begin position="78"/>
        <end position="125"/>
    </location>
</feature>
<feature type="compositionally biased region" description="Basic and acidic residues" evidence="1">
    <location>
        <begin position="78"/>
        <end position="89"/>
    </location>
</feature>